<protein>
    <submittedName>
        <fullName evidence="2">PilZ domain-containing protein</fullName>
    </submittedName>
</protein>
<dbReference type="RefSeq" id="WP_167181118.1">
    <property type="nucleotide sequence ID" value="NZ_JAAONZ010000001.1"/>
</dbReference>
<dbReference type="SUPFAM" id="SSF141371">
    <property type="entry name" value="PilZ domain-like"/>
    <property type="match status" value="1"/>
</dbReference>
<keyword evidence="3" id="KW-1185">Reference proteome</keyword>
<sequence length="107" mass="12186">MTVDAYSPKERRYFPRVAYRGHASLITVRNEWPVHMVDLCFNGALVALRHNHVVHPGEAIVLTLETENGEPIKMQGKIAHQKDHLIGIECRANSIDHQSRLRVLVGR</sequence>
<comment type="caution">
    <text evidence="2">The sequence shown here is derived from an EMBL/GenBank/DDBJ whole genome shotgun (WGS) entry which is preliminary data.</text>
</comment>
<evidence type="ECO:0000259" key="1">
    <source>
        <dbReference type="Pfam" id="PF07238"/>
    </source>
</evidence>
<feature type="domain" description="PilZ" evidence="1">
    <location>
        <begin position="10"/>
        <end position="105"/>
    </location>
</feature>
<reference evidence="2" key="1">
    <citation type="submission" date="2020-03" db="EMBL/GenBank/DDBJ databases">
        <authorList>
            <person name="Guo F."/>
        </authorList>
    </citation>
    <scope>NUCLEOTIDE SEQUENCE</scope>
    <source>
        <strain evidence="2">JCM 30134</strain>
    </source>
</reference>
<name>A0A9E5JPL7_9GAMM</name>
<dbReference type="Gene3D" id="2.40.10.220">
    <property type="entry name" value="predicted glycosyltransferase like domains"/>
    <property type="match status" value="1"/>
</dbReference>
<accession>A0A9E5JPL7</accession>
<gene>
    <name evidence="2" type="ORF">G8770_01720</name>
</gene>
<dbReference type="Pfam" id="PF07238">
    <property type="entry name" value="PilZ"/>
    <property type="match status" value="1"/>
</dbReference>
<evidence type="ECO:0000313" key="3">
    <source>
        <dbReference type="Proteomes" id="UP000787472"/>
    </source>
</evidence>
<evidence type="ECO:0000313" key="2">
    <source>
        <dbReference type="EMBL" id="NHO64263.1"/>
    </source>
</evidence>
<dbReference type="InterPro" id="IPR009875">
    <property type="entry name" value="PilZ_domain"/>
</dbReference>
<dbReference type="AlphaFoldDB" id="A0A9E5JPL7"/>
<organism evidence="2 3">
    <name type="scientific">Pseudomaricurvus hydrocarbonicus</name>
    <dbReference type="NCBI Taxonomy" id="1470433"/>
    <lineage>
        <taxon>Bacteria</taxon>
        <taxon>Pseudomonadati</taxon>
        <taxon>Pseudomonadota</taxon>
        <taxon>Gammaproteobacteria</taxon>
        <taxon>Cellvibrionales</taxon>
        <taxon>Cellvibrionaceae</taxon>
        <taxon>Pseudomaricurvus</taxon>
    </lineage>
</organism>
<dbReference type="EMBL" id="JAAONZ010000001">
    <property type="protein sequence ID" value="NHO64263.1"/>
    <property type="molecule type" value="Genomic_DNA"/>
</dbReference>
<dbReference type="Proteomes" id="UP000787472">
    <property type="component" value="Unassembled WGS sequence"/>
</dbReference>
<proteinExistence type="predicted"/>
<dbReference type="GO" id="GO:0035438">
    <property type="term" value="F:cyclic-di-GMP binding"/>
    <property type="evidence" value="ECO:0007669"/>
    <property type="project" value="InterPro"/>
</dbReference>